<dbReference type="Proteomes" id="UP000501058">
    <property type="component" value="Chromosome"/>
</dbReference>
<accession>A0A6G7Y9J1</accession>
<dbReference type="InterPro" id="IPR021607">
    <property type="entry name" value="DUF3224"/>
</dbReference>
<dbReference type="InterPro" id="IPR023159">
    <property type="entry name" value="SO1590-like_sf"/>
</dbReference>
<organism evidence="1 2">
    <name type="scientific">Propioniciclava coleopterorum</name>
    <dbReference type="NCBI Taxonomy" id="2714937"/>
    <lineage>
        <taxon>Bacteria</taxon>
        <taxon>Bacillati</taxon>
        <taxon>Actinomycetota</taxon>
        <taxon>Actinomycetes</taxon>
        <taxon>Propionibacteriales</taxon>
        <taxon>Propionibacteriaceae</taxon>
        <taxon>Propioniciclava</taxon>
    </lineage>
</organism>
<dbReference type="SUPFAM" id="SSF159238">
    <property type="entry name" value="SO1590-like"/>
    <property type="match status" value="1"/>
</dbReference>
<name>A0A6G7Y9J1_9ACTN</name>
<keyword evidence="2" id="KW-1185">Reference proteome</keyword>
<dbReference type="Gene3D" id="2.40.350.10">
    <property type="entry name" value="SO1590-like"/>
    <property type="match status" value="1"/>
</dbReference>
<protein>
    <submittedName>
        <fullName evidence="1">DUF3224 domain-containing protein</fullName>
    </submittedName>
</protein>
<evidence type="ECO:0000313" key="1">
    <source>
        <dbReference type="EMBL" id="QIK73475.1"/>
    </source>
</evidence>
<reference evidence="1 2" key="1">
    <citation type="submission" date="2020-03" db="EMBL/GenBank/DDBJ databases">
        <title>Propioniciclava sp. nov., isolated from Hydrophilus acuminatus.</title>
        <authorList>
            <person name="Hyun D.-W."/>
            <person name="Bae J.-W."/>
        </authorList>
    </citation>
    <scope>NUCLEOTIDE SEQUENCE [LARGE SCALE GENOMIC DNA]</scope>
    <source>
        <strain evidence="1 2">HDW11</strain>
    </source>
</reference>
<dbReference type="RefSeq" id="WP_166234544.1">
    <property type="nucleotide sequence ID" value="NZ_CP049865.1"/>
</dbReference>
<evidence type="ECO:0000313" key="2">
    <source>
        <dbReference type="Proteomes" id="UP000501058"/>
    </source>
</evidence>
<dbReference type="KEGG" id="prv:G7070_15920"/>
<dbReference type="EMBL" id="CP049865">
    <property type="protein sequence ID" value="QIK73475.1"/>
    <property type="molecule type" value="Genomic_DNA"/>
</dbReference>
<dbReference type="Pfam" id="PF11528">
    <property type="entry name" value="DUF3224"/>
    <property type="match status" value="1"/>
</dbReference>
<proteinExistence type="predicted"/>
<sequence>MTTTHAQGTFDIDMRPTEPVADGRIGRFDLSKNFHGDLSGTAEGVMLAVGDPTSGNAGYVALEVLQVEHDGRSGTFALQQFGKMRGGESTLDYIVAPGSGTGDFAGIGGVFTLTVDADGVHHYDLAYELPE</sequence>
<dbReference type="AlphaFoldDB" id="A0A6G7Y9J1"/>
<gene>
    <name evidence="1" type="ORF">G7070_15920</name>
</gene>